<accession>A0ABS7SFQ0</accession>
<comment type="similarity">
    <text evidence="1">Belongs to the PspA/Vipp/IM30 family.</text>
</comment>
<evidence type="ECO:0000256" key="2">
    <source>
        <dbReference type="SAM" id="Coils"/>
    </source>
</evidence>
<dbReference type="PANTHER" id="PTHR31088:SF6">
    <property type="entry name" value="PHAGE SHOCK PROTEIN A"/>
    <property type="match status" value="1"/>
</dbReference>
<protein>
    <submittedName>
        <fullName evidence="4">PspA/IM30 family protein</fullName>
    </submittedName>
</protein>
<dbReference type="Pfam" id="PF04012">
    <property type="entry name" value="PspA_IM30"/>
    <property type="match status" value="1"/>
</dbReference>
<feature type="coiled-coil region" evidence="2">
    <location>
        <begin position="35"/>
        <end position="69"/>
    </location>
</feature>
<proteinExistence type="inferred from homology"/>
<dbReference type="InterPro" id="IPR007157">
    <property type="entry name" value="PspA_VIPP1"/>
</dbReference>
<gene>
    <name evidence="4" type="ORF">KCQ71_23715</name>
</gene>
<evidence type="ECO:0000256" key="3">
    <source>
        <dbReference type="SAM" id="MobiDB-lite"/>
    </source>
</evidence>
<reference evidence="4 5" key="1">
    <citation type="submission" date="2021-04" db="EMBL/GenBank/DDBJ databases">
        <title>Ruania sp. nov., isolated from sandy soil of mangrove forest.</title>
        <authorList>
            <person name="Ge X."/>
            <person name="Huang R."/>
            <person name="Liu W."/>
        </authorList>
    </citation>
    <scope>NUCLEOTIDE SEQUENCE [LARGE SCALE GENOMIC DNA]</scope>
    <source>
        <strain evidence="4 5">N2-46</strain>
    </source>
</reference>
<name>A0ABS7SFQ0_9MICO</name>
<evidence type="ECO:0000313" key="4">
    <source>
        <dbReference type="EMBL" id="MBZ2199173.1"/>
    </source>
</evidence>
<sequence length="288" mass="31036">MKGNTVAEKQSILGRIAQLTRANINSLIDRAEDPEKMLDQLVRDYTNNIAEAEQAVAQTIGNLRLAEQDYNEDVAAVRDWGNKALAASRKADQLRASGDVAAADRYDNLAKVALQKQVGFESEVKQTEPILRSQNEVVDKLKHGLAIMKDKLGELKVKRDQLAARAKTAEAQAKVQDAVASINVLDPTSELSRYEDNIRRQEALVAGKAEIAASSLDSQFAELEMTGDALEVDARFAALKAGALGAAPAAAQITDEPSGYQPSATVGEQDFAAAPAEDGQPSTDEQRY</sequence>
<dbReference type="EMBL" id="JAGSHT010000023">
    <property type="protein sequence ID" value="MBZ2199173.1"/>
    <property type="molecule type" value="Genomic_DNA"/>
</dbReference>
<dbReference type="Proteomes" id="UP000826651">
    <property type="component" value="Unassembled WGS sequence"/>
</dbReference>
<dbReference type="RefSeq" id="WP_223411182.1">
    <property type="nucleotide sequence ID" value="NZ_JAGSHT010000023.1"/>
</dbReference>
<dbReference type="PANTHER" id="PTHR31088">
    <property type="entry name" value="MEMBRANE-ASSOCIATED PROTEIN VIPP1, CHLOROPLASTIC"/>
    <property type="match status" value="1"/>
</dbReference>
<keyword evidence="2" id="KW-0175">Coiled coil</keyword>
<comment type="caution">
    <text evidence="4">The sequence shown here is derived from an EMBL/GenBank/DDBJ whole genome shotgun (WGS) entry which is preliminary data.</text>
</comment>
<evidence type="ECO:0000256" key="1">
    <source>
        <dbReference type="ARBA" id="ARBA00043985"/>
    </source>
</evidence>
<feature type="coiled-coil region" evidence="2">
    <location>
        <begin position="145"/>
        <end position="172"/>
    </location>
</feature>
<keyword evidence="5" id="KW-1185">Reference proteome</keyword>
<feature type="region of interest" description="Disordered" evidence="3">
    <location>
        <begin position="247"/>
        <end position="288"/>
    </location>
</feature>
<evidence type="ECO:0000313" key="5">
    <source>
        <dbReference type="Proteomes" id="UP000826651"/>
    </source>
</evidence>
<organism evidence="4 5">
    <name type="scientific">Occultella gossypii</name>
    <dbReference type="NCBI Taxonomy" id="2800820"/>
    <lineage>
        <taxon>Bacteria</taxon>
        <taxon>Bacillati</taxon>
        <taxon>Actinomycetota</taxon>
        <taxon>Actinomycetes</taxon>
        <taxon>Micrococcales</taxon>
        <taxon>Ruaniaceae</taxon>
        <taxon>Occultella</taxon>
    </lineage>
</organism>